<accession>B1V1F6</accession>
<comment type="similarity">
    <text evidence="2">Belongs to the VirD4/TraG family.</text>
</comment>
<evidence type="ECO:0000256" key="5">
    <source>
        <dbReference type="ARBA" id="ARBA00022989"/>
    </source>
</evidence>
<dbReference type="InterPro" id="IPR003688">
    <property type="entry name" value="TraG/VirD4"/>
</dbReference>
<evidence type="ECO:0000313" key="8">
    <source>
        <dbReference type="Proteomes" id="UP000003188"/>
    </source>
</evidence>
<keyword evidence="6" id="KW-0472">Membrane</keyword>
<dbReference type="PANTHER" id="PTHR37937:SF1">
    <property type="entry name" value="CONJUGATIVE TRANSFER: DNA TRANSPORT"/>
    <property type="match status" value="1"/>
</dbReference>
<dbReference type="SUPFAM" id="SSF52540">
    <property type="entry name" value="P-loop containing nucleoside triphosphate hydrolases"/>
    <property type="match status" value="1"/>
</dbReference>
<evidence type="ECO:0000313" key="7">
    <source>
        <dbReference type="EMBL" id="EDT72308.1"/>
    </source>
</evidence>
<evidence type="ECO:0000256" key="1">
    <source>
        <dbReference type="ARBA" id="ARBA00004651"/>
    </source>
</evidence>
<dbReference type="InterPro" id="IPR027417">
    <property type="entry name" value="P-loop_NTPase"/>
</dbReference>
<reference evidence="7 8" key="1">
    <citation type="submission" date="2008-03" db="EMBL/GenBank/DDBJ databases">
        <authorList>
            <person name="Paulsen I."/>
            <person name="Sebastian Y."/>
        </authorList>
    </citation>
    <scope>NUCLEOTIDE SEQUENCE [LARGE SCALE GENOMIC DNA]</scope>
    <source>
        <strain evidence="8">D str. JGS1721</strain>
    </source>
</reference>
<sequence length="384" mass="44073">MKRIKNKENLFKVIRNSNNLIISSDGLGTEKLNLIDLYSDENKSSFVTHDPTGKLFENYKDILEENGYKVECINSEIPSKSSSYNPLQLIIDTYNNGDTNEALKLCRQLTNSICYDSSRKDQFWYSISMTLVNSVILVMLENNDGLFNLKDVIELIENLGLSQDEQGKNKLDQYFENMKYPSIGRLEYKRIQYLNIRLKKQIFLITIDKLKKFRDGVISEIIANNSIGLKDIGFGDKPVAVFLTTPNFEELSNIFIKQLYYVLAKEASRAGTERCKREVIFNLDNFESIYEIENFDNIVSLCLARGIKFNITIKSLPQLEKVYGEIYKTILNNCGNLIYISSDNDVTNSYVSGGLDLDLNSFRANNEMIIISHINRCIFRGKLA</sequence>
<comment type="caution">
    <text evidence="7">The sequence shown here is derived from an EMBL/GenBank/DDBJ whole genome shotgun (WGS) entry which is preliminary data.</text>
</comment>
<dbReference type="GO" id="GO:0005886">
    <property type="term" value="C:plasma membrane"/>
    <property type="evidence" value="ECO:0007669"/>
    <property type="project" value="UniProtKB-SubCell"/>
</dbReference>
<keyword evidence="5" id="KW-1133">Transmembrane helix</keyword>
<dbReference type="InterPro" id="IPR051539">
    <property type="entry name" value="T4SS-coupling_protein"/>
</dbReference>
<protein>
    <recommendedName>
        <fullName evidence="9">TraD/TraG TraM recognition site domain-containing protein</fullName>
    </recommendedName>
</protein>
<comment type="subcellular location">
    <subcellularLocation>
        <location evidence="1">Cell membrane</location>
        <topology evidence="1">Multi-pass membrane protein</topology>
    </subcellularLocation>
</comment>
<evidence type="ECO:0000256" key="3">
    <source>
        <dbReference type="ARBA" id="ARBA00022475"/>
    </source>
</evidence>
<proteinExistence type="inferred from homology"/>
<dbReference type="RefSeq" id="WP_004460162.1">
    <property type="nucleotide sequence ID" value="NZ_ABOO01000010.1"/>
</dbReference>
<dbReference type="AlphaFoldDB" id="B1V1F6"/>
<name>B1V1F6_CLOPF</name>
<evidence type="ECO:0000256" key="6">
    <source>
        <dbReference type="ARBA" id="ARBA00023136"/>
    </source>
</evidence>
<keyword evidence="4" id="KW-0812">Transmembrane</keyword>
<dbReference type="Pfam" id="PF02534">
    <property type="entry name" value="T4SS-DNA_transf"/>
    <property type="match status" value="1"/>
</dbReference>
<dbReference type="Gene3D" id="3.40.50.300">
    <property type="entry name" value="P-loop containing nucleotide triphosphate hydrolases"/>
    <property type="match status" value="1"/>
</dbReference>
<dbReference type="Proteomes" id="UP000003188">
    <property type="component" value="Unassembled WGS sequence"/>
</dbReference>
<evidence type="ECO:0000256" key="2">
    <source>
        <dbReference type="ARBA" id="ARBA00008806"/>
    </source>
</evidence>
<evidence type="ECO:0008006" key="9">
    <source>
        <dbReference type="Google" id="ProtNLM"/>
    </source>
</evidence>
<organism evidence="7 8">
    <name type="scientific">Clostridium perfringens D str. JGS1721</name>
    <dbReference type="NCBI Taxonomy" id="488537"/>
    <lineage>
        <taxon>Bacteria</taxon>
        <taxon>Bacillati</taxon>
        <taxon>Bacillota</taxon>
        <taxon>Clostridia</taxon>
        <taxon>Eubacteriales</taxon>
        <taxon>Clostridiaceae</taxon>
        <taxon>Clostridium</taxon>
    </lineage>
</organism>
<dbReference type="EMBL" id="ABOO01000010">
    <property type="protein sequence ID" value="EDT72308.1"/>
    <property type="molecule type" value="Genomic_DNA"/>
</dbReference>
<dbReference type="PANTHER" id="PTHR37937">
    <property type="entry name" value="CONJUGATIVE TRANSFER: DNA TRANSPORT"/>
    <property type="match status" value="1"/>
</dbReference>
<gene>
    <name evidence="7" type="ORF">CJD_1854</name>
</gene>
<dbReference type="CDD" id="cd01127">
    <property type="entry name" value="TrwB_TraG_TraD_VirD4"/>
    <property type="match status" value="1"/>
</dbReference>
<evidence type="ECO:0000256" key="4">
    <source>
        <dbReference type="ARBA" id="ARBA00022692"/>
    </source>
</evidence>
<keyword evidence="3" id="KW-1003">Cell membrane</keyword>